<evidence type="ECO:0000313" key="4">
    <source>
        <dbReference type="Proteomes" id="UP000198575"/>
    </source>
</evidence>
<dbReference type="InterPro" id="IPR021357">
    <property type="entry name" value="DUF2782"/>
</dbReference>
<reference evidence="3 4" key="1">
    <citation type="submission" date="2016-10" db="EMBL/GenBank/DDBJ databases">
        <authorList>
            <person name="de Groot N.N."/>
        </authorList>
    </citation>
    <scope>NUCLEOTIDE SEQUENCE [LARGE SCALE GENOMIC DNA]</scope>
    <source>
        <strain evidence="3 4">CGMCC 1.7659</strain>
    </source>
</reference>
<evidence type="ECO:0000256" key="2">
    <source>
        <dbReference type="SAM" id="SignalP"/>
    </source>
</evidence>
<feature type="compositionally biased region" description="Basic and acidic residues" evidence="1">
    <location>
        <begin position="123"/>
        <end position="141"/>
    </location>
</feature>
<dbReference type="Gene3D" id="2.20.130.30">
    <property type="entry name" value="Protein of unknown function DUF2782"/>
    <property type="match status" value="1"/>
</dbReference>
<sequence>MNRFLVVAVVAGVMFGTPAAAAEPKPATDAKPAFQSAPPPPGIDEAGVQSATTPTAGTETLKPNMPDTRPVRDKASRSKERTAAQIEASSDSVTERTEGSDTITEYREKGKLRMVRIRPRSGPEHIYVDQNGDGRLDKDPLDGPVAPVYFTIYEWN</sequence>
<protein>
    <recommendedName>
        <fullName evidence="5">DUF2782 domain-containing protein</fullName>
    </recommendedName>
</protein>
<evidence type="ECO:0000313" key="3">
    <source>
        <dbReference type="EMBL" id="SFN60188.1"/>
    </source>
</evidence>
<evidence type="ECO:0008006" key="5">
    <source>
        <dbReference type="Google" id="ProtNLM"/>
    </source>
</evidence>
<feature type="chain" id="PRO_5011739561" description="DUF2782 domain-containing protein" evidence="2">
    <location>
        <begin position="23"/>
        <end position="156"/>
    </location>
</feature>
<dbReference type="AlphaFoldDB" id="A0A1I5ACR5"/>
<feature type="region of interest" description="Disordered" evidence="1">
    <location>
        <begin position="21"/>
        <end position="102"/>
    </location>
</feature>
<gene>
    <name evidence="3" type="ORF">SAMN05216289_13523</name>
</gene>
<feature type="compositionally biased region" description="Polar residues" evidence="1">
    <location>
        <begin position="49"/>
        <end position="58"/>
    </location>
</feature>
<organism evidence="3 4">
    <name type="scientific">Dokdonella immobilis</name>
    <dbReference type="NCBI Taxonomy" id="578942"/>
    <lineage>
        <taxon>Bacteria</taxon>
        <taxon>Pseudomonadati</taxon>
        <taxon>Pseudomonadota</taxon>
        <taxon>Gammaproteobacteria</taxon>
        <taxon>Lysobacterales</taxon>
        <taxon>Rhodanobacteraceae</taxon>
        <taxon>Dokdonella</taxon>
    </lineage>
</organism>
<dbReference type="Pfam" id="PF11191">
    <property type="entry name" value="DUF2782"/>
    <property type="match status" value="1"/>
</dbReference>
<dbReference type="Proteomes" id="UP000198575">
    <property type="component" value="Unassembled WGS sequence"/>
</dbReference>
<keyword evidence="4" id="KW-1185">Reference proteome</keyword>
<feature type="compositionally biased region" description="Low complexity" evidence="1">
    <location>
        <begin position="21"/>
        <end position="33"/>
    </location>
</feature>
<accession>A0A1I5ACR5</accession>
<dbReference type="EMBL" id="FOVF01000035">
    <property type="protein sequence ID" value="SFN60188.1"/>
    <property type="molecule type" value="Genomic_DNA"/>
</dbReference>
<feature type="compositionally biased region" description="Basic and acidic residues" evidence="1">
    <location>
        <begin position="69"/>
        <end position="82"/>
    </location>
</feature>
<dbReference type="STRING" id="578942.SAMN05216289_13523"/>
<evidence type="ECO:0000256" key="1">
    <source>
        <dbReference type="SAM" id="MobiDB-lite"/>
    </source>
</evidence>
<proteinExistence type="predicted"/>
<feature type="compositionally biased region" description="Basic and acidic residues" evidence="1">
    <location>
        <begin position="93"/>
        <end position="102"/>
    </location>
</feature>
<dbReference type="RefSeq" id="WP_175498168.1">
    <property type="nucleotide sequence ID" value="NZ_FOVF01000035.1"/>
</dbReference>
<feature type="signal peptide" evidence="2">
    <location>
        <begin position="1"/>
        <end position="22"/>
    </location>
</feature>
<keyword evidence="2" id="KW-0732">Signal</keyword>
<feature type="region of interest" description="Disordered" evidence="1">
    <location>
        <begin position="123"/>
        <end position="143"/>
    </location>
</feature>
<name>A0A1I5ACR5_9GAMM</name>